<dbReference type="FunFam" id="3.30.200.20:FF:000003">
    <property type="entry name" value="Non-specific serine/threonine protein kinase"/>
    <property type="match status" value="1"/>
</dbReference>
<dbReference type="InterPro" id="IPR011009">
    <property type="entry name" value="Kinase-like_dom_sf"/>
</dbReference>
<evidence type="ECO:0000256" key="2">
    <source>
        <dbReference type="ARBA" id="ARBA00022527"/>
    </source>
</evidence>
<feature type="compositionally biased region" description="Low complexity" evidence="10">
    <location>
        <begin position="55"/>
        <end position="87"/>
    </location>
</feature>
<dbReference type="Gene3D" id="3.30.310.80">
    <property type="entry name" value="Kinase associated domain 1, KA1"/>
    <property type="match status" value="1"/>
</dbReference>
<evidence type="ECO:0000313" key="13">
    <source>
        <dbReference type="EMBL" id="CDH52123.1"/>
    </source>
</evidence>
<dbReference type="GO" id="GO:0004674">
    <property type="term" value="F:protein serine/threonine kinase activity"/>
    <property type="evidence" value="ECO:0007669"/>
    <property type="project" value="UniProtKB-KW"/>
</dbReference>
<gene>
    <name evidence="13" type="ORF">LCOR_03642.1</name>
</gene>
<dbReference type="PROSITE" id="PS50032">
    <property type="entry name" value="KA1"/>
    <property type="match status" value="1"/>
</dbReference>
<feature type="domain" description="KA1" evidence="12">
    <location>
        <begin position="1002"/>
        <end position="1052"/>
    </location>
</feature>
<comment type="catalytic activity">
    <reaction evidence="7">
        <text>L-threonyl-[protein] + ATP = O-phospho-L-threonyl-[protein] + ADP + H(+)</text>
        <dbReference type="Rhea" id="RHEA:46608"/>
        <dbReference type="Rhea" id="RHEA-COMP:11060"/>
        <dbReference type="Rhea" id="RHEA-COMP:11605"/>
        <dbReference type="ChEBI" id="CHEBI:15378"/>
        <dbReference type="ChEBI" id="CHEBI:30013"/>
        <dbReference type="ChEBI" id="CHEBI:30616"/>
        <dbReference type="ChEBI" id="CHEBI:61977"/>
        <dbReference type="ChEBI" id="CHEBI:456216"/>
        <dbReference type="EC" id="2.7.11.1"/>
    </reaction>
</comment>
<feature type="compositionally biased region" description="Basic and acidic residues" evidence="10">
    <location>
        <begin position="576"/>
        <end position="589"/>
    </location>
</feature>
<feature type="region of interest" description="Disordered" evidence="10">
    <location>
        <begin position="449"/>
        <end position="835"/>
    </location>
</feature>
<comment type="catalytic activity">
    <reaction evidence="8">
        <text>L-seryl-[protein] + ATP = O-phospho-L-seryl-[protein] + ADP + H(+)</text>
        <dbReference type="Rhea" id="RHEA:17989"/>
        <dbReference type="Rhea" id="RHEA-COMP:9863"/>
        <dbReference type="Rhea" id="RHEA-COMP:11604"/>
        <dbReference type="ChEBI" id="CHEBI:15378"/>
        <dbReference type="ChEBI" id="CHEBI:29999"/>
        <dbReference type="ChEBI" id="CHEBI:30616"/>
        <dbReference type="ChEBI" id="CHEBI:83421"/>
        <dbReference type="ChEBI" id="CHEBI:456216"/>
        <dbReference type="EC" id="2.7.11.1"/>
    </reaction>
</comment>
<protein>
    <recommendedName>
        <fullName evidence="1">non-specific serine/threonine protein kinase</fullName>
        <ecNumber evidence="1">2.7.11.1</ecNumber>
    </recommendedName>
</protein>
<keyword evidence="3" id="KW-0808">Transferase</keyword>
<feature type="compositionally biased region" description="Acidic residues" evidence="10">
    <location>
        <begin position="590"/>
        <end position="603"/>
    </location>
</feature>
<dbReference type="Pfam" id="PF00069">
    <property type="entry name" value="Pkinase"/>
    <property type="match status" value="1"/>
</dbReference>
<organism evidence="13 14">
    <name type="scientific">Lichtheimia corymbifera JMRC:FSU:9682</name>
    <dbReference type="NCBI Taxonomy" id="1263082"/>
    <lineage>
        <taxon>Eukaryota</taxon>
        <taxon>Fungi</taxon>
        <taxon>Fungi incertae sedis</taxon>
        <taxon>Mucoromycota</taxon>
        <taxon>Mucoromycotina</taxon>
        <taxon>Mucoromycetes</taxon>
        <taxon>Mucorales</taxon>
        <taxon>Lichtheimiaceae</taxon>
        <taxon>Lichtheimia</taxon>
    </lineage>
</organism>
<name>A0A068RPM2_9FUNG</name>
<feature type="compositionally biased region" description="Pro residues" evidence="10">
    <location>
        <begin position="726"/>
        <end position="736"/>
    </location>
</feature>
<feature type="compositionally biased region" description="Basic residues" evidence="10">
    <location>
        <begin position="949"/>
        <end position="964"/>
    </location>
</feature>
<feature type="region of interest" description="Disordered" evidence="10">
    <location>
        <begin position="851"/>
        <end position="870"/>
    </location>
</feature>
<feature type="compositionally biased region" description="Low complexity" evidence="10">
    <location>
        <begin position="1089"/>
        <end position="1104"/>
    </location>
</feature>
<dbReference type="Proteomes" id="UP000027586">
    <property type="component" value="Unassembled WGS sequence"/>
</dbReference>
<dbReference type="SUPFAM" id="SSF56112">
    <property type="entry name" value="Protein kinase-like (PK-like)"/>
    <property type="match status" value="1"/>
</dbReference>
<comment type="caution">
    <text evidence="13">The sequence shown here is derived from an EMBL/GenBank/DDBJ whole genome shotgun (WGS) entry which is preliminary data.</text>
</comment>
<evidence type="ECO:0000256" key="5">
    <source>
        <dbReference type="ARBA" id="ARBA00022777"/>
    </source>
</evidence>
<feature type="compositionally biased region" description="Pro residues" evidence="10">
    <location>
        <begin position="459"/>
        <end position="472"/>
    </location>
</feature>
<evidence type="ECO:0000256" key="8">
    <source>
        <dbReference type="ARBA" id="ARBA00048679"/>
    </source>
</evidence>
<dbReference type="InterPro" id="IPR017441">
    <property type="entry name" value="Protein_kinase_ATP_BS"/>
</dbReference>
<dbReference type="InterPro" id="IPR000719">
    <property type="entry name" value="Prot_kinase_dom"/>
</dbReference>
<dbReference type="PROSITE" id="PS50011">
    <property type="entry name" value="PROTEIN_KINASE_DOM"/>
    <property type="match status" value="1"/>
</dbReference>
<feature type="binding site" evidence="9">
    <location>
        <position position="204"/>
    </location>
    <ligand>
        <name>ATP</name>
        <dbReference type="ChEBI" id="CHEBI:30616"/>
    </ligand>
</feature>
<dbReference type="FunFam" id="1.10.510.10:FF:000636">
    <property type="entry name" value="Non-specific serine/threonine protein kinase"/>
    <property type="match status" value="1"/>
</dbReference>
<dbReference type="AlphaFoldDB" id="A0A068RPM2"/>
<dbReference type="GO" id="GO:0005524">
    <property type="term" value="F:ATP binding"/>
    <property type="evidence" value="ECO:0007669"/>
    <property type="project" value="UniProtKB-UniRule"/>
</dbReference>
<dbReference type="PANTHER" id="PTHR24346">
    <property type="entry name" value="MAP/MICROTUBULE AFFINITY-REGULATING KINASE"/>
    <property type="match status" value="1"/>
</dbReference>
<feature type="compositionally biased region" description="Basic and acidic residues" evidence="10">
    <location>
        <begin position="18"/>
        <end position="27"/>
    </location>
</feature>
<evidence type="ECO:0000256" key="6">
    <source>
        <dbReference type="ARBA" id="ARBA00022840"/>
    </source>
</evidence>
<keyword evidence="6 9" id="KW-0067">ATP-binding</keyword>
<feature type="compositionally biased region" description="Polar residues" evidence="10">
    <location>
        <begin position="666"/>
        <end position="675"/>
    </location>
</feature>
<reference evidence="13" key="1">
    <citation type="submission" date="2013-08" db="EMBL/GenBank/DDBJ databases">
        <title>Gene expansion shapes genome architecture in the human pathogen Lichtheimia corymbifera: an evolutionary genomics analysis in the ancient terrestrial Mucorales (Mucoromycotina).</title>
        <authorList>
            <person name="Schwartze V.U."/>
            <person name="Winter S."/>
            <person name="Shelest E."/>
            <person name="Marcet-Houben M."/>
            <person name="Horn F."/>
            <person name="Wehner S."/>
            <person name="Hoffmann K."/>
            <person name="Riege K."/>
            <person name="Sammeth M."/>
            <person name="Nowrousian M."/>
            <person name="Valiante V."/>
            <person name="Linde J."/>
            <person name="Jacobsen I.D."/>
            <person name="Marz M."/>
            <person name="Brakhage A.A."/>
            <person name="Gabaldon T."/>
            <person name="Bocker S."/>
            <person name="Voigt K."/>
        </authorList>
    </citation>
    <scope>NUCLEOTIDE SEQUENCE [LARGE SCALE GENOMIC DNA]</scope>
    <source>
        <strain evidence="13">FSU 9682</strain>
    </source>
</reference>
<dbReference type="EMBL" id="CBTN010000012">
    <property type="protein sequence ID" value="CDH52123.1"/>
    <property type="molecule type" value="Genomic_DNA"/>
</dbReference>
<sequence length="1121" mass="124778">MIHPLAQESFPPTTNTSAHHDNTDDPIPHAMTVDHASITPNQPQHPLLQDDIGQEQHQQQQRQRPQSTLTESTTTQTNYYNSSQYYASPPPPSPGFAPYSPRHQQQQQRAYSVTAMPSELQHAVLRHQQQLAEQQQQLLAQAAEQPWWQYYYQLYHYHPPPGRKPTVFGPYLLLQTLGEGEFGKVKLGIHIETGHEVAIKLIKKDNIDSTTRMSKVEREINVLRKVRHPYIVKLYDVLETERYIGIILQCASGGELFEYILAHRYLKEKDASRLFAQLISGVHYMHQKHIIHRDLKLENLLLDRNRCVIITDFGFANQFSSTKDDLMSTSCGSPCYAAPELVISEGLYVGSAVDIWSCGVILYAMLCGYLPFDDDPANPDGDNINLLYKYILNTELAFPDYVSPEARDLLRKMLVPDPAKRCTMETIMDHPWLAPHRSLFHRSIHELEREAESTADLPLPTPVQEPTPPPAQPDNKSSSDMAHNQEDGVVPESKERMATPTHEDEDDDQMVPQDNMDIDSEKEKENLVQSESISELAAEDNKTPIDAATNEEKEEKEEGTYNNPSSLELPASAHISTEEKPVEQQHLEPTEVEEDTNMVDEQQEPPTTPQPRPSASSKKRGSDRIKSLLLPKTTPSSSKRPVSALPSQQSSSPATSGSILHAKFLSSVQRQQQHDPTMMETTHATTTSPVSTMSTPNGVGHLEHKPLPQTPSKDKRDPSRASLYQPRPPAPQPSTPTPQSSSRGTRRKALSLLVNPMATDSETGKKTISFSSRRSSNRPTAVSSASSASKPSIQVVKEDDERQPMPSASEQPVSRMPPSPTSPDPSSKEFKHKSAGKKLMDWFKKKPMATRDNYPLHPGGAATTTATANKPLGSYGVDFNDSKLRTYHGAVAQNALTSRRPQQVLLEVKQTLLRIGIDVKDDGEYKLKCVRRKRRQQQHPSPSSSTDPKKRRMNGGPRFRKLLRRPSNNPTSTTTTTTATATATAMAAEENNNASLIYGDPVVDPGEEVRFDIEVCKIKNLPGLYIVDIRRMRGNVWSYKFLYHTVLGALDLGGKGGYMSTRNPDLLQPPPSQQSNKSSSNHAAEPTTSSNRISMASSSNNSSSVLDDVVPEETAIQVAAS</sequence>
<feature type="compositionally biased region" description="Basic and acidic residues" evidence="10">
    <location>
        <begin position="701"/>
        <end position="719"/>
    </location>
</feature>
<dbReference type="GO" id="GO:0005737">
    <property type="term" value="C:cytoplasm"/>
    <property type="evidence" value="ECO:0007669"/>
    <property type="project" value="TreeGrafter"/>
</dbReference>
<dbReference type="PROSITE" id="PS00108">
    <property type="entry name" value="PROTEIN_KINASE_ST"/>
    <property type="match status" value="1"/>
</dbReference>
<evidence type="ECO:0000256" key="10">
    <source>
        <dbReference type="SAM" id="MobiDB-lite"/>
    </source>
</evidence>
<dbReference type="InterPro" id="IPR008271">
    <property type="entry name" value="Ser/Thr_kinase_AS"/>
</dbReference>
<feature type="region of interest" description="Disordered" evidence="10">
    <location>
        <begin position="1060"/>
        <end position="1108"/>
    </location>
</feature>
<dbReference type="SUPFAM" id="SSF103243">
    <property type="entry name" value="KA1-like"/>
    <property type="match status" value="1"/>
</dbReference>
<dbReference type="PANTHER" id="PTHR24346:SF110">
    <property type="entry name" value="NON-SPECIFIC SERINE_THREONINE PROTEIN KINASE"/>
    <property type="match status" value="1"/>
</dbReference>
<feature type="compositionally biased region" description="Polar residues" evidence="10">
    <location>
        <begin position="758"/>
        <end position="782"/>
    </location>
</feature>
<evidence type="ECO:0000259" key="12">
    <source>
        <dbReference type="PROSITE" id="PS50032"/>
    </source>
</evidence>
<evidence type="ECO:0000256" key="9">
    <source>
        <dbReference type="PROSITE-ProRule" id="PRU10141"/>
    </source>
</evidence>
<feature type="region of interest" description="Disordered" evidence="10">
    <location>
        <begin position="53"/>
        <end position="111"/>
    </location>
</feature>
<dbReference type="GO" id="GO:0035556">
    <property type="term" value="P:intracellular signal transduction"/>
    <property type="evidence" value="ECO:0007669"/>
    <property type="project" value="TreeGrafter"/>
</dbReference>
<dbReference type="STRING" id="1263082.A0A068RPM2"/>
<feature type="domain" description="Protein kinase" evidence="11">
    <location>
        <begin position="171"/>
        <end position="433"/>
    </location>
</feature>
<keyword evidence="5 13" id="KW-0418">Kinase</keyword>
<dbReference type="PROSITE" id="PS00107">
    <property type="entry name" value="PROTEIN_KINASE_ATP"/>
    <property type="match status" value="1"/>
</dbReference>
<feature type="compositionally biased region" description="Polar residues" evidence="10">
    <location>
        <begin position="102"/>
        <end position="111"/>
    </location>
</feature>
<keyword evidence="2" id="KW-0723">Serine/threonine-protein kinase</keyword>
<keyword evidence="14" id="KW-1185">Reference proteome</keyword>
<evidence type="ECO:0000313" key="14">
    <source>
        <dbReference type="Proteomes" id="UP000027586"/>
    </source>
</evidence>
<feature type="compositionally biased region" description="Basic and acidic residues" evidence="10">
    <location>
        <begin position="550"/>
        <end position="559"/>
    </location>
</feature>
<feature type="region of interest" description="Disordered" evidence="10">
    <location>
        <begin position="1"/>
        <end position="31"/>
    </location>
</feature>
<dbReference type="EC" id="2.7.11.1" evidence="1"/>
<feature type="compositionally biased region" description="Low complexity" evidence="10">
    <location>
        <begin position="678"/>
        <end position="696"/>
    </location>
</feature>
<accession>A0A068RPM2</accession>
<feature type="region of interest" description="Disordered" evidence="10">
    <location>
        <begin position="930"/>
        <end position="977"/>
    </location>
</feature>
<evidence type="ECO:0000256" key="1">
    <source>
        <dbReference type="ARBA" id="ARBA00012513"/>
    </source>
</evidence>
<dbReference type="VEuPathDB" id="FungiDB:LCOR_03642.1"/>
<evidence type="ECO:0000259" key="11">
    <source>
        <dbReference type="PROSITE" id="PS50011"/>
    </source>
</evidence>
<dbReference type="SMART" id="SM00220">
    <property type="entry name" value="S_TKc"/>
    <property type="match status" value="1"/>
</dbReference>
<dbReference type="InterPro" id="IPR028375">
    <property type="entry name" value="KA1/Ssp2_C"/>
</dbReference>
<proteinExistence type="predicted"/>
<dbReference type="InterPro" id="IPR001772">
    <property type="entry name" value="KA1_dom"/>
</dbReference>
<dbReference type="Gene3D" id="1.10.510.10">
    <property type="entry name" value="Transferase(Phosphotransferase) domain 1"/>
    <property type="match status" value="1"/>
</dbReference>
<dbReference type="OrthoDB" id="193931at2759"/>
<evidence type="ECO:0000256" key="7">
    <source>
        <dbReference type="ARBA" id="ARBA00047899"/>
    </source>
</evidence>
<dbReference type="GO" id="GO:0106310">
    <property type="term" value="F:protein serine kinase activity"/>
    <property type="evidence" value="ECO:0007669"/>
    <property type="project" value="RHEA"/>
</dbReference>
<feature type="compositionally biased region" description="Low complexity" evidence="10">
    <location>
        <begin position="627"/>
        <end position="658"/>
    </location>
</feature>
<evidence type="ECO:0000256" key="3">
    <source>
        <dbReference type="ARBA" id="ARBA00022679"/>
    </source>
</evidence>
<keyword evidence="4 9" id="KW-0547">Nucleotide-binding</keyword>
<dbReference type="Pfam" id="PF02149">
    <property type="entry name" value="KA1"/>
    <property type="match status" value="1"/>
</dbReference>
<evidence type="ECO:0000256" key="4">
    <source>
        <dbReference type="ARBA" id="ARBA00022741"/>
    </source>
</evidence>